<dbReference type="Proteomes" id="UP000593567">
    <property type="component" value="Unassembled WGS sequence"/>
</dbReference>
<protein>
    <submittedName>
        <fullName evidence="1">Uncharacterized protein</fullName>
    </submittedName>
</protein>
<evidence type="ECO:0000313" key="1">
    <source>
        <dbReference type="EMBL" id="KAF6029765.1"/>
    </source>
</evidence>
<dbReference type="EMBL" id="VXIV02001788">
    <property type="protein sequence ID" value="KAF6029765.1"/>
    <property type="molecule type" value="Genomic_DNA"/>
</dbReference>
<name>A0A7J7JV68_BUGNE</name>
<sequence length="110" mass="12561">MFFFIYNCRCEIKQYLPPLELLDSVRRCKFDAANYVASCPKHAEHWKIADKCSNGPASFVYDGGELASLVKKSYSSPISSISTSYWADIWSYNQKKKYRNSYCASCNGVV</sequence>
<keyword evidence="2" id="KW-1185">Reference proteome</keyword>
<proteinExistence type="predicted"/>
<reference evidence="1" key="1">
    <citation type="submission" date="2020-06" db="EMBL/GenBank/DDBJ databases">
        <title>Draft genome of Bugula neritina, a colonial animal packing powerful symbionts and potential medicines.</title>
        <authorList>
            <person name="Rayko M."/>
        </authorList>
    </citation>
    <scope>NUCLEOTIDE SEQUENCE [LARGE SCALE GENOMIC DNA]</scope>
    <source>
        <strain evidence="1">Kwan_BN1</strain>
    </source>
</reference>
<gene>
    <name evidence="1" type="ORF">EB796_011942</name>
</gene>
<comment type="caution">
    <text evidence="1">The sequence shown here is derived from an EMBL/GenBank/DDBJ whole genome shotgun (WGS) entry which is preliminary data.</text>
</comment>
<organism evidence="1 2">
    <name type="scientific">Bugula neritina</name>
    <name type="common">Brown bryozoan</name>
    <name type="synonym">Sertularia neritina</name>
    <dbReference type="NCBI Taxonomy" id="10212"/>
    <lineage>
        <taxon>Eukaryota</taxon>
        <taxon>Metazoa</taxon>
        <taxon>Spiralia</taxon>
        <taxon>Lophotrochozoa</taxon>
        <taxon>Bryozoa</taxon>
        <taxon>Gymnolaemata</taxon>
        <taxon>Cheilostomatida</taxon>
        <taxon>Flustrina</taxon>
        <taxon>Buguloidea</taxon>
        <taxon>Bugulidae</taxon>
        <taxon>Bugula</taxon>
    </lineage>
</organism>
<accession>A0A7J7JV68</accession>
<evidence type="ECO:0000313" key="2">
    <source>
        <dbReference type="Proteomes" id="UP000593567"/>
    </source>
</evidence>
<dbReference type="AlphaFoldDB" id="A0A7J7JV68"/>